<protein>
    <recommendedName>
        <fullName evidence="1">AB hydrolase-1 domain-containing protein</fullName>
    </recommendedName>
</protein>
<dbReference type="GO" id="GO:0003824">
    <property type="term" value="F:catalytic activity"/>
    <property type="evidence" value="ECO:0007669"/>
    <property type="project" value="UniProtKB-ARBA"/>
</dbReference>
<dbReference type="SUPFAM" id="SSF53474">
    <property type="entry name" value="alpha/beta-Hydrolases"/>
    <property type="match status" value="1"/>
</dbReference>
<dbReference type="STRING" id="2064.TR51_33270"/>
<evidence type="ECO:0000313" key="2">
    <source>
        <dbReference type="EMBL" id="KIQ63508.1"/>
    </source>
</evidence>
<evidence type="ECO:0000259" key="1">
    <source>
        <dbReference type="Pfam" id="PF12697"/>
    </source>
</evidence>
<gene>
    <name evidence="2" type="ORF">TR51_33270</name>
</gene>
<comment type="caution">
    <text evidence="2">The sequence shown here is derived from an EMBL/GenBank/DDBJ whole genome shotgun (WGS) entry which is preliminary data.</text>
</comment>
<dbReference type="Pfam" id="PF12697">
    <property type="entry name" value="Abhydrolase_6"/>
    <property type="match status" value="1"/>
</dbReference>
<dbReference type="OrthoDB" id="4706173at2"/>
<dbReference type="Gene3D" id="3.40.50.1820">
    <property type="entry name" value="alpha/beta hydrolase"/>
    <property type="match status" value="1"/>
</dbReference>
<dbReference type="Proteomes" id="UP000032066">
    <property type="component" value="Unassembled WGS sequence"/>
</dbReference>
<name>A0A0D0PY26_KITGR</name>
<accession>A0A0D0PY26</accession>
<keyword evidence="3" id="KW-1185">Reference proteome</keyword>
<dbReference type="AlphaFoldDB" id="A0A0D0PY26"/>
<organism evidence="2 3">
    <name type="scientific">Kitasatospora griseola</name>
    <name type="common">Streptomyces griseolosporeus</name>
    <dbReference type="NCBI Taxonomy" id="2064"/>
    <lineage>
        <taxon>Bacteria</taxon>
        <taxon>Bacillati</taxon>
        <taxon>Actinomycetota</taxon>
        <taxon>Actinomycetes</taxon>
        <taxon>Kitasatosporales</taxon>
        <taxon>Streptomycetaceae</taxon>
        <taxon>Kitasatospora</taxon>
    </lineage>
</organism>
<dbReference type="PATRIC" id="fig|2064.6.peg.7039"/>
<evidence type="ECO:0000313" key="3">
    <source>
        <dbReference type="Proteomes" id="UP000032066"/>
    </source>
</evidence>
<dbReference type="InterPro" id="IPR029058">
    <property type="entry name" value="AB_hydrolase_fold"/>
</dbReference>
<dbReference type="EMBL" id="JXZB01000004">
    <property type="protein sequence ID" value="KIQ63508.1"/>
    <property type="molecule type" value="Genomic_DNA"/>
</dbReference>
<feature type="domain" description="AB hydrolase-1" evidence="1">
    <location>
        <begin position="33"/>
        <end position="222"/>
    </location>
</feature>
<sequence>MTAAGAVALEADGERLACTVVEPAGRARPGTALLMHGAGSSGKHRCLPLAQELAAAGCRSVVFDFAGHGTSTGELGQLSLARRARQARAVLERYAPDGPLLLVGFSMSGQTVADLLGEPDIGGRVRAVALGAPAAYAREVRELPFAEPEFTATLRTRGSWRSSTAFEALAAFDGRAVLVLPESDEVIPAEVTDALDAALRTRAAYTRLVLPGADHQLGGWLSTHPEHRALVAAALLGAGG</sequence>
<reference evidence="2 3" key="1">
    <citation type="submission" date="2015-02" db="EMBL/GenBank/DDBJ databases">
        <title>Draft genome sequence of Kitasatospora griseola MF730-N6, a bafilomycin, terpentecin and satosporin producer.</title>
        <authorList>
            <person name="Arens J.C."/>
            <person name="Haltli B."/>
            <person name="Kerr R.G."/>
        </authorList>
    </citation>
    <scope>NUCLEOTIDE SEQUENCE [LARGE SCALE GENOMIC DNA]</scope>
    <source>
        <strain evidence="2 3">MF730-N6</strain>
    </source>
</reference>
<proteinExistence type="predicted"/>
<dbReference type="InterPro" id="IPR000073">
    <property type="entry name" value="AB_hydrolase_1"/>
</dbReference>
<dbReference type="RefSeq" id="WP_043915874.1">
    <property type="nucleotide sequence ID" value="NZ_JXZB01000004.1"/>
</dbReference>